<evidence type="ECO:0000313" key="1">
    <source>
        <dbReference type="EMBL" id="KAB2625478.1"/>
    </source>
</evidence>
<dbReference type="Proteomes" id="UP000327157">
    <property type="component" value="Chromosome 16"/>
</dbReference>
<keyword evidence="2" id="KW-1185">Reference proteome</keyword>
<dbReference type="AlphaFoldDB" id="A0A5N5HCX5"/>
<comment type="caution">
    <text evidence="1">The sequence shown here is derived from an EMBL/GenBank/DDBJ whole genome shotgun (WGS) entry which is preliminary data.</text>
</comment>
<accession>A0A5N5HCX5</accession>
<reference evidence="1 2" key="1">
    <citation type="submission" date="2019-09" db="EMBL/GenBank/DDBJ databases">
        <authorList>
            <person name="Ou C."/>
        </authorList>
    </citation>
    <scope>NUCLEOTIDE SEQUENCE [LARGE SCALE GENOMIC DNA]</scope>
    <source>
        <strain evidence="1">S2</strain>
        <tissue evidence="1">Leaf</tissue>
    </source>
</reference>
<gene>
    <name evidence="1" type="ORF">D8674_017138</name>
</gene>
<sequence>MRIALGADQIVQALNEQQSGGDYEKEKEEQPKEACCAYFYSEVLEFYEDEELYTPPKLYVPPVPFPRRFVKQKHDELDDDKSLLPIHHMKEDSELDDEIVALNEFRSSLVAKNSSIEIIGPATSSTIFEDMVLHKEKLKRHHNKVLLEIQSTIFKVP</sequence>
<organism evidence="1 2">
    <name type="scientific">Pyrus ussuriensis x Pyrus communis</name>
    <dbReference type="NCBI Taxonomy" id="2448454"/>
    <lineage>
        <taxon>Eukaryota</taxon>
        <taxon>Viridiplantae</taxon>
        <taxon>Streptophyta</taxon>
        <taxon>Embryophyta</taxon>
        <taxon>Tracheophyta</taxon>
        <taxon>Spermatophyta</taxon>
        <taxon>Magnoliopsida</taxon>
        <taxon>eudicotyledons</taxon>
        <taxon>Gunneridae</taxon>
        <taxon>Pentapetalae</taxon>
        <taxon>rosids</taxon>
        <taxon>fabids</taxon>
        <taxon>Rosales</taxon>
        <taxon>Rosaceae</taxon>
        <taxon>Amygdaloideae</taxon>
        <taxon>Maleae</taxon>
        <taxon>Pyrus</taxon>
    </lineage>
</organism>
<proteinExistence type="predicted"/>
<evidence type="ECO:0000313" key="2">
    <source>
        <dbReference type="Proteomes" id="UP000327157"/>
    </source>
</evidence>
<reference evidence="1 2" key="3">
    <citation type="submission" date="2019-11" db="EMBL/GenBank/DDBJ databases">
        <title>A de novo genome assembly of a pear dwarfing rootstock.</title>
        <authorList>
            <person name="Wang F."/>
            <person name="Wang J."/>
            <person name="Li S."/>
            <person name="Zhang Y."/>
            <person name="Fang M."/>
            <person name="Ma L."/>
            <person name="Zhao Y."/>
            <person name="Jiang S."/>
        </authorList>
    </citation>
    <scope>NUCLEOTIDE SEQUENCE [LARGE SCALE GENOMIC DNA]</scope>
    <source>
        <strain evidence="1">S2</strain>
        <tissue evidence="1">Leaf</tissue>
    </source>
</reference>
<protein>
    <submittedName>
        <fullName evidence="1">Uncharacterized protein</fullName>
    </submittedName>
</protein>
<reference evidence="2" key="2">
    <citation type="submission" date="2019-10" db="EMBL/GenBank/DDBJ databases">
        <title>A de novo genome assembly of a pear dwarfing rootstock.</title>
        <authorList>
            <person name="Wang F."/>
            <person name="Wang J."/>
            <person name="Li S."/>
            <person name="Zhang Y."/>
            <person name="Fang M."/>
            <person name="Ma L."/>
            <person name="Zhao Y."/>
            <person name="Jiang S."/>
        </authorList>
    </citation>
    <scope>NUCLEOTIDE SEQUENCE [LARGE SCALE GENOMIC DNA]</scope>
</reference>
<name>A0A5N5HCX5_9ROSA</name>
<dbReference type="EMBL" id="SMOL01000160">
    <property type="protein sequence ID" value="KAB2625478.1"/>
    <property type="molecule type" value="Genomic_DNA"/>
</dbReference>